<evidence type="ECO:0000313" key="1">
    <source>
        <dbReference type="EMBL" id="KAH6874713.1"/>
    </source>
</evidence>
<sequence>MFDLEIKLRTLSGQLQHDLDCFFPWNRPINNKLPPLIISRATPLSRHQTYQCLGNAFVHPVICGGSSHSSFPCQITTLGPGCCPPPIHHPNSFPAPRARHSHHARVSRINWDESTRRSLKLPPLQCSKPAYSQHWAVHVHHWDWVGSANTYRRATLTATTTPWMPFLGDTRRVLASHCFTEARTDPSILSHYAGSRKSQVNRNKPISPPISISCTRCPTCAAINI</sequence>
<name>A0A9P8VTS1_9HYPO</name>
<reference evidence="1 2" key="1">
    <citation type="journal article" date="2021" name="Nat. Commun.">
        <title>Genetic determinants of endophytism in the Arabidopsis root mycobiome.</title>
        <authorList>
            <person name="Mesny F."/>
            <person name="Miyauchi S."/>
            <person name="Thiergart T."/>
            <person name="Pickel B."/>
            <person name="Atanasova L."/>
            <person name="Karlsson M."/>
            <person name="Huettel B."/>
            <person name="Barry K.W."/>
            <person name="Haridas S."/>
            <person name="Chen C."/>
            <person name="Bauer D."/>
            <person name="Andreopoulos W."/>
            <person name="Pangilinan J."/>
            <person name="LaButti K."/>
            <person name="Riley R."/>
            <person name="Lipzen A."/>
            <person name="Clum A."/>
            <person name="Drula E."/>
            <person name="Henrissat B."/>
            <person name="Kohler A."/>
            <person name="Grigoriev I.V."/>
            <person name="Martin F.M."/>
            <person name="Hacquard S."/>
        </authorList>
    </citation>
    <scope>NUCLEOTIDE SEQUENCE [LARGE SCALE GENOMIC DNA]</scope>
    <source>
        <strain evidence="1 2">MPI-CAGE-CH-0241</strain>
    </source>
</reference>
<gene>
    <name evidence="1" type="ORF">B0T10DRAFT_498409</name>
</gene>
<comment type="caution">
    <text evidence="1">The sequence shown here is derived from an EMBL/GenBank/DDBJ whole genome shotgun (WGS) entry which is preliminary data.</text>
</comment>
<evidence type="ECO:0000313" key="2">
    <source>
        <dbReference type="Proteomes" id="UP000777438"/>
    </source>
</evidence>
<proteinExistence type="predicted"/>
<dbReference type="AlphaFoldDB" id="A0A9P8VTS1"/>
<keyword evidence="2" id="KW-1185">Reference proteome</keyword>
<dbReference type="EMBL" id="JAGPYM010000037">
    <property type="protein sequence ID" value="KAH6874713.1"/>
    <property type="molecule type" value="Genomic_DNA"/>
</dbReference>
<accession>A0A9P8VTS1</accession>
<dbReference type="Proteomes" id="UP000777438">
    <property type="component" value="Unassembled WGS sequence"/>
</dbReference>
<organism evidence="1 2">
    <name type="scientific">Thelonectria olida</name>
    <dbReference type="NCBI Taxonomy" id="1576542"/>
    <lineage>
        <taxon>Eukaryota</taxon>
        <taxon>Fungi</taxon>
        <taxon>Dikarya</taxon>
        <taxon>Ascomycota</taxon>
        <taxon>Pezizomycotina</taxon>
        <taxon>Sordariomycetes</taxon>
        <taxon>Hypocreomycetidae</taxon>
        <taxon>Hypocreales</taxon>
        <taxon>Nectriaceae</taxon>
        <taxon>Thelonectria</taxon>
    </lineage>
</organism>
<protein>
    <submittedName>
        <fullName evidence="1">Uncharacterized protein</fullName>
    </submittedName>
</protein>